<accession>Q1Q1V7</accession>
<reference evidence="2" key="1">
    <citation type="journal article" date="2006" name="Nature">
        <title>Deciphering the evolution and metabolism of an anammox bacterium from a community genome.</title>
        <authorList>
            <person name="Strous M."/>
            <person name="Pelletier E."/>
            <person name="Mangenot S."/>
            <person name="Rattei T."/>
            <person name="Lehner A."/>
            <person name="Taylor M.W."/>
            <person name="Horn M."/>
            <person name="Daims H."/>
            <person name="Bartol-Mavel D."/>
            <person name="Wincker P."/>
            <person name="Barbe V."/>
            <person name="Fonknechten N."/>
            <person name="Vallenet D."/>
            <person name="Segurens B."/>
            <person name="Schenowitz-Truong C."/>
            <person name="Medigue C."/>
            <person name="Collingro A."/>
            <person name="Snel B."/>
            <person name="Dutilh B.E."/>
            <person name="OpDenCamp H.J.M."/>
            <person name="vanDerDrift C."/>
            <person name="Cirpus I."/>
            <person name="vanDePas-Schoonen K.T."/>
            <person name="Harhangi H.R."/>
            <person name="vanNiftrik L."/>
            <person name="Schmid M."/>
            <person name="Keltjens J."/>
            <person name="vanDeVossenberg J."/>
            <person name="Kartal B."/>
            <person name="Meier H."/>
            <person name="Frishman D."/>
            <person name="Huynen M.A."/>
            <person name="Mewes H."/>
            <person name="Weissenbach J."/>
            <person name="Jetten M.S.M."/>
            <person name="Wagner M."/>
            <person name="LePaslier D."/>
        </authorList>
    </citation>
    <scope>NUCLEOTIDE SEQUENCE</scope>
</reference>
<dbReference type="InterPro" id="IPR002560">
    <property type="entry name" value="Transposase_DDE"/>
</dbReference>
<dbReference type="EMBL" id="CT573071">
    <property type="protein sequence ID" value="CAJ74001.1"/>
    <property type="molecule type" value="Genomic_DNA"/>
</dbReference>
<dbReference type="Pfam" id="PF01610">
    <property type="entry name" value="DDE_Tnp_ISL3"/>
    <property type="match status" value="1"/>
</dbReference>
<feature type="domain" description="Transposase IS204/IS1001/IS1096/IS1165 DDE" evidence="1">
    <location>
        <begin position="96"/>
        <end position="336"/>
    </location>
</feature>
<dbReference type="InterPro" id="IPR047951">
    <property type="entry name" value="Transpos_ISL3"/>
</dbReference>
<sequence length="344" mass="40833">MRDLSSGNRRVYLELEIRRVFCICCNKVKQEKLKFLADNPFYTKRFAFYVGKRCNTQTIKDVAVELHLDWKTVKELEKQYMREKLRRAGNPGPKVIGIDEISIRKGHRYRIIVSDLERKRVIWFGGKDRSEESMNLFYDELGVHKTRKIRLAVMDMWKAFENAIRCRAPQAAILYDKFHIIKHLNDALDKVRKSEYARLSGKDRKFIKGQKYTLLSHRENLTVEGRKALKILLTANKRLNTAYVLKETFGQLWSYTSEAWARKFFDNWKASLKWQRLKPYEEFAELVERHWDGIAAFCKPENKVPLGFVEGLNNKIRVIQRRAYGLRDEEYLRLKILACMLPDI</sequence>
<organism evidence="2">
    <name type="scientific">Kuenenia stuttgartiensis</name>
    <dbReference type="NCBI Taxonomy" id="174633"/>
    <lineage>
        <taxon>Bacteria</taxon>
        <taxon>Pseudomonadati</taxon>
        <taxon>Planctomycetota</taxon>
        <taxon>Candidatus Brocadiia</taxon>
        <taxon>Candidatus Brocadiales</taxon>
        <taxon>Candidatus Brocadiaceae</taxon>
        <taxon>Candidatus Kuenenia</taxon>
    </lineage>
</organism>
<dbReference type="AlphaFoldDB" id="Q1Q1V7"/>
<protein>
    <submittedName>
        <fullName evidence="2">Similar to transposase</fullName>
    </submittedName>
</protein>
<reference evidence="2" key="2">
    <citation type="submission" date="2006-01" db="EMBL/GenBank/DDBJ databases">
        <authorList>
            <person name="Genoscope"/>
        </authorList>
    </citation>
    <scope>NUCLEOTIDE SEQUENCE</scope>
</reference>
<dbReference type="PANTHER" id="PTHR33498:SF1">
    <property type="entry name" value="TRANSPOSASE FOR INSERTION SEQUENCE ELEMENT IS1557"/>
    <property type="match status" value="1"/>
</dbReference>
<dbReference type="PANTHER" id="PTHR33498">
    <property type="entry name" value="TRANSPOSASE FOR INSERTION SEQUENCE ELEMENT IS1557"/>
    <property type="match status" value="1"/>
</dbReference>
<evidence type="ECO:0000259" key="1">
    <source>
        <dbReference type="Pfam" id="PF01610"/>
    </source>
</evidence>
<dbReference type="NCBIfam" id="NF033550">
    <property type="entry name" value="transpos_ISL3"/>
    <property type="match status" value="1"/>
</dbReference>
<proteinExistence type="predicted"/>
<evidence type="ECO:0000313" key="2">
    <source>
        <dbReference type="EMBL" id="CAJ74001.1"/>
    </source>
</evidence>
<gene>
    <name evidence="2" type="primary">TnpA</name>
    <name evidence="2" type="ORF">kuste3242</name>
</gene>
<name>Q1Q1V7_KUEST</name>